<feature type="region of interest" description="Disordered" evidence="1">
    <location>
        <begin position="82"/>
        <end position="119"/>
    </location>
</feature>
<name>A0A5E4D7S1_MARMO</name>
<evidence type="ECO:0000313" key="2">
    <source>
        <dbReference type="EMBL" id="VTJ90066.1"/>
    </source>
</evidence>
<organism evidence="2 3">
    <name type="scientific">Marmota monax</name>
    <name type="common">Woodchuck</name>
    <dbReference type="NCBI Taxonomy" id="9995"/>
    <lineage>
        <taxon>Eukaryota</taxon>
        <taxon>Metazoa</taxon>
        <taxon>Chordata</taxon>
        <taxon>Craniata</taxon>
        <taxon>Vertebrata</taxon>
        <taxon>Euteleostomi</taxon>
        <taxon>Mammalia</taxon>
        <taxon>Eutheria</taxon>
        <taxon>Euarchontoglires</taxon>
        <taxon>Glires</taxon>
        <taxon>Rodentia</taxon>
        <taxon>Sciuromorpha</taxon>
        <taxon>Sciuridae</taxon>
        <taxon>Xerinae</taxon>
        <taxon>Marmotini</taxon>
        <taxon>Marmota</taxon>
    </lineage>
</organism>
<proteinExistence type="predicted"/>
<comment type="caution">
    <text evidence="2">The sequence shown here is derived from an EMBL/GenBank/DDBJ whole genome shotgun (WGS) entry which is preliminary data.</text>
</comment>
<reference evidence="2" key="1">
    <citation type="submission" date="2019-04" db="EMBL/GenBank/DDBJ databases">
        <authorList>
            <person name="Alioto T."/>
            <person name="Alioto T."/>
        </authorList>
    </citation>
    <scope>NUCLEOTIDE SEQUENCE [LARGE SCALE GENOMIC DNA]</scope>
</reference>
<sequence>MARKGAGRGFVCSAERREGVTSRRRVGSTRAGGPPLLQPGCCRLRGRWTSGLAGPPAQLNQRSCLGWAWVAEWRTQKGRSCQAPAVRRSEAPAGDHVNLRIQDQAGPPRVTRSGKEKIH</sequence>
<dbReference type="EMBL" id="CABDUW010004082">
    <property type="protein sequence ID" value="VTJ90066.1"/>
    <property type="molecule type" value="Genomic_DNA"/>
</dbReference>
<gene>
    <name evidence="2" type="ORF">MONAX_5E028874</name>
</gene>
<evidence type="ECO:0000256" key="1">
    <source>
        <dbReference type="SAM" id="MobiDB-lite"/>
    </source>
</evidence>
<dbReference type="AlphaFoldDB" id="A0A5E4D7S1"/>
<evidence type="ECO:0000313" key="3">
    <source>
        <dbReference type="Proteomes" id="UP000335636"/>
    </source>
</evidence>
<keyword evidence="3" id="KW-1185">Reference proteome</keyword>
<accession>A0A5E4D7S1</accession>
<protein>
    <submittedName>
        <fullName evidence="2">Uncharacterized protein</fullName>
    </submittedName>
</protein>
<dbReference type="Proteomes" id="UP000335636">
    <property type="component" value="Unassembled WGS sequence"/>
</dbReference>